<evidence type="ECO:0000256" key="4">
    <source>
        <dbReference type="SAM" id="SignalP"/>
    </source>
</evidence>
<dbReference type="Proteomes" id="UP000663854">
    <property type="component" value="Unassembled WGS sequence"/>
</dbReference>
<dbReference type="PANTHER" id="PTHR10036">
    <property type="entry name" value="CD59 GLYCOPROTEIN"/>
    <property type="match status" value="1"/>
</dbReference>
<evidence type="ECO:0000256" key="1">
    <source>
        <dbReference type="ARBA" id="ARBA00022729"/>
    </source>
</evidence>
<dbReference type="Proteomes" id="UP000663882">
    <property type="component" value="Unassembled WGS sequence"/>
</dbReference>
<dbReference type="EMBL" id="CAJNOH010001517">
    <property type="protein sequence ID" value="CAF1226043.1"/>
    <property type="molecule type" value="Genomic_DNA"/>
</dbReference>
<dbReference type="Proteomes" id="UP000663870">
    <property type="component" value="Unassembled WGS sequence"/>
</dbReference>
<dbReference type="Proteomes" id="UP000663874">
    <property type="component" value="Unassembled WGS sequence"/>
</dbReference>
<keyword evidence="3" id="KW-0472">Membrane</keyword>
<dbReference type="Proteomes" id="UP000663864">
    <property type="component" value="Unassembled WGS sequence"/>
</dbReference>
<keyword evidence="1 4" id="KW-0732">Signal</keyword>
<keyword evidence="3" id="KW-1133">Transmembrane helix</keyword>
<evidence type="ECO:0000313" key="5">
    <source>
        <dbReference type="EMBL" id="CAF1216859.1"/>
    </source>
</evidence>
<feature type="signal peptide" evidence="4">
    <location>
        <begin position="1"/>
        <end position="21"/>
    </location>
</feature>
<dbReference type="EMBL" id="CAJOBD010002668">
    <property type="protein sequence ID" value="CAF3899078.1"/>
    <property type="molecule type" value="Genomic_DNA"/>
</dbReference>
<keyword evidence="14" id="KW-1185">Reference proteome</keyword>
<dbReference type="EMBL" id="CAJNOU010001523">
    <property type="protein sequence ID" value="CAF1216859.1"/>
    <property type="molecule type" value="Genomic_DNA"/>
</dbReference>
<evidence type="ECO:0000313" key="9">
    <source>
        <dbReference type="EMBL" id="CAF1507081.1"/>
    </source>
</evidence>
<gene>
    <name evidence="10" type="ORF">FNK824_LOCUS6416</name>
    <name evidence="12" type="ORF">JBS370_LOCUS20777</name>
    <name evidence="9" type="ORF">JXQ802_LOCUS40769</name>
    <name evidence="11" type="ORF">OTI717_LOCUS15866</name>
    <name evidence="6" type="ORF">PYM288_LOCUS26134</name>
    <name evidence="8" type="ORF">RFH988_LOCUS27498</name>
    <name evidence="5" type="ORF">SEV965_LOCUS21969</name>
    <name evidence="7" type="ORF">ZHD862_LOCUS25277</name>
</gene>
<dbReference type="EMBL" id="CAJNOO010002326">
    <property type="protein sequence ID" value="CAF1257498.1"/>
    <property type="molecule type" value="Genomic_DNA"/>
</dbReference>
<evidence type="ECO:0000313" key="13">
    <source>
        <dbReference type="Proteomes" id="UP000663836"/>
    </source>
</evidence>
<evidence type="ECO:0000313" key="12">
    <source>
        <dbReference type="EMBL" id="CAF3899078.1"/>
    </source>
</evidence>
<evidence type="ECO:0000256" key="3">
    <source>
        <dbReference type="SAM" id="Phobius"/>
    </source>
</evidence>
<evidence type="ECO:0000313" key="7">
    <source>
        <dbReference type="EMBL" id="CAF1248831.1"/>
    </source>
</evidence>
<dbReference type="PANTHER" id="PTHR10036:SF3">
    <property type="entry name" value="PROTEIN SLEEPLESS-RELATED"/>
    <property type="match status" value="1"/>
</dbReference>
<dbReference type="Proteomes" id="UP000663836">
    <property type="component" value="Unassembled WGS sequence"/>
</dbReference>
<protein>
    <submittedName>
        <fullName evidence="12">Uncharacterized protein</fullName>
    </submittedName>
</protein>
<dbReference type="AlphaFoldDB" id="A0A819HP29"/>
<dbReference type="SUPFAM" id="SSF57302">
    <property type="entry name" value="Snake toxin-like"/>
    <property type="match status" value="1"/>
</dbReference>
<organism evidence="12 13">
    <name type="scientific">Rotaria sordida</name>
    <dbReference type="NCBI Taxonomy" id="392033"/>
    <lineage>
        <taxon>Eukaryota</taxon>
        <taxon>Metazoa</taxon>
        <taxon>Spiralia</taxon>
        <taxon>Gnathifera</taxon>
        <taxon>Rotifera</taxon>
        <taxon>Eurotatoria</taxon>
        <taxon>Bdelloidea</taxon>
        <taxon>Philodinida</taxon>
        <taxon>Philodinidae</taxon>
        <taxon>Rotaria</taxon>
    </lineage>
</organism>
<evidence type="ECO:0000256" key="2">
    <source>
        <dbReference type="ARBA" id="ARBA00023157"/>
    </source>
</evidence>
<comment type="caution">
    <text evidence="12">The sequence shown here is derived from an EMBL/GenBank/DDBJ whole genome shotgun (WGS) entry which is preliminary data.</text>
</comment>
<feature type="transmembrane region" description="Helical" evidence="3">
    <location>
        <begin position="120"/>
        <end position="138"/>
    </location>
</feature>
<dbReference type="OrthoDB" id="9988262at2759"/>
<evidence type="ECO:0000313" key="11">
    <source>
        <dbReference type="EMBL" id="CAF3756332.1"/>
    </source>
</evidence>
<dbReference type="InterPro" id="IPR045860">
    <property type="entry name" value="Snake_toxin-like_sf"/>
</dbReference>
<proteinExistence type="predicted"/>
<dbReference type="Proteomes" id="UP000663823">
    <property type="component" value="Unassembled WGS sequence"/>
</dbReference>
<evidence type="ECO:0000313" key="14">
    <source>
        <dbReference type="Proteomes" id="UP000663870"/>
    </source>
</evidence>
<dbReference type="EMBL" id="CAJOAX010001919">
    <property type="protein sequence ID" value="CAF3756332.1"/>
    <property type="molecule type" value="Genomic_DNA"/>
</dbReference>
<reference evidence="12" key="1">
    <citation type="submission" date="2021-02" db="EMBL/GenBank/DDBJ databases">
        <authorList>
            <person name="Nowell W R."/>
        </authorList>
    </citation>
    <scope>NUCLEOTIDE SEQUENCE</scope>
</reference>
<name>A0A819HP29_9BILA</name>
<dbReference type="EMBL" id="CAJNOT010001789">
    <property type="protein sequence ID" value="CAF1248831.1"/>
    <property type="molecule type" value="Genomic_DNA"/>
</dbReference>
<feature type="chain" id="PRO_5036235287" evidence="4">
    <location>
        <begin position="22"/>
        <end position="140"/>
    </location>
</feature>
<evidence type="ECO:0000313" key="10">
    <source>
        <dbReference type="EMBL" id="CAF3658655.1"/>
    </source>
</evidence>
<evidence type="ECO:0000313" key="8">
    <source>
        <dbReference type="EMBL" id="CAF1257498.1"/>
    </source>
</evidence>
<keyword evidence="3" id="KW-0812">Transmembrane</keyword>
<evidence type="ECO:0000313" key="6">
    <source>
        <dbReference type="EMBL" id="CAF1226043.1"/>
    </source>
</evidence>
<keyword evidence="2" id="KW-1015">Disulfide bond</keyword>
<sequence>MWSSIIVLLLLLIIKYQTIEALSCYQCSMKYSNEECNSNNSTYATECQPTFDTCVTIVLKPAILNQLLITKYCTKRKACEHQLNYIHSLTPCRPNDESRSWGCVTCCGDRDLCNYDDSNILKPNLTILLILFIYVFFYRY</sequence>
<accession>A0A819HP29</accession>
<dbReference type="EMBL" id="CAJNOL010002504">
    <property type="protein sequence ID" value="CAF1507081.1"/>
    <property type="molecule type" value="Genomic_DNA"/>
</dbReference>
<dbReference type="EMBL" id="CAJOBE010000555">
    <property type="protein sequence ID" value="CAF3658655.1"/>
    <property type="molecule type" value="Genomic_DNA"/>
</dbReference>
<dbReference type="Proteomes" id="UP000663889">
    <property type="component" value="Unassembled WGS sequence"/>
</dbReference>